<evidence type="ECO:0000313" key="3">
    <source>
        <dbReference type="Proteomes" id="UP000596661"/>
    </source>
</evidence>
<protein>
    <submittedName>
        <fullName evidence="2">Uncharacterized protein</fullName>
    </submittedName>
</protein>
<dbReference type="AlphaFoldDB" id="A0A803PHV7"/>
<reference evidence="2" key="1">
    <citation type="submission" date="2018-11" db="EMBL/GenBank/DDBJ databases">
        <authorList>
            <person name="Grassa J C."/>
        </authorList>
    </citation>
    <scope>NUCLEOTIDE SEQUENCE [LARGE SCALE GENOMIC DNA]</scope>
</reference>
<accession>A0A803PHV7</accession>
<evidence type="ECO:0000313" key="2">
    <source>
        <dbReference type="EnsemblPlants" id="cds.evm.model.04.541"/>
    </source>
</evidence>
<feature type="region of interest" description="Disordered" evidence="1">
    <location>
        <begin position="1"/>
        <end position="28"/>
    </location>
</feature>
<evidence type="ECO:0000256" key="1">
    <source>
        <dbReference type="SAM" id="MobiDB-lite"/>
    </source>
</evidence>
<dbReference type="EMBL" id="UZAU01000362">
    <property type="status" value="NOT_ANNOTATED_CDS"/>
    <property type="molecule type" value="Genomic_DNA"/>
</dbReference>
<dbReference type="Proteomes" id="UP000596661">
    <property type="component" value="Chromosome 4"/>
</dbReference>
<organism evidence="2 3">
    <name type="scientific">Cannabis sativa</name>
    <name type="common">Hemp</name>
    <name type="synonym">Marijuana</name>
    <dbReference type="NCBI Taxonomy" id="3483"/>
    <lineage>
        <taxon>Eukaryota</taxon>
        <taxon>Viridiplantae</taxon>
        <taxon>Streptophyta</taxon>
        <taxon>Embryophyta</taxon>
        <taxon>Tracheophyta</taxon>
        <taxon>Spermatophyta</taxon>
        <taxon>Magnoliopsida</taxon>
        <taxon>eudicotyledons</taxon>
        <taxon>Gunneridae</taxon>
        <taxon>Pentapetalae</taxon>
        <taxon>rosids</taxon>
        <taxon>fabids</taxon>
        <taxon>Rosales</taxon>
        <taxon>Cannabaceae</taxon>
        <taxon>Cannabis</taxon>
    </lineage>
</organism>
<sequence>MGSKRTRAGTSGASSSNPQTPTSRTNFKRDIFVNQKAQERYFELQKKAFIVDQGIEYEENPIPNQPLFESIRQQIQNRKWEKLVDVQERVNQTLALEFLANWPEQRNGKVKVHKTYKVYDYVDMAETVGFLGMRFHEYPYDNQVQPKRKIYWVLLRNLKPPHLYGQLPSLPHRNQQPEAPIPEEENQNEEMPQEVPSPLEAGMQHIHA</sequence>
<dbReference type="Gramene" id="evm.model.04.541">
    <property type="protein sequence ID" value="cds.evm.model.04.541"/>
    <property type="gene ID" value="evm.TU.04.541"/>
</dbReference>
<keyword evidence="3" id="KW-1185">Reference proteome</keyword>
<feature type="region of interest" description="Disordered" evidence="1">
    <location>
        <begin position="165"/>
        <end position="208"/>
    </location>
</feature>
<feature type="compositionally biased region" description="Polar residues" evidence="1">
    <location>
        <begin position="8"/>
        <end position="25"/>
    </location>
</feature>
<proteinExistence type="predicted"/>
<name>A0A803PHV7_CANSA</name>
<reference evidence="2" key="2">
    <citation type="submission" date="2021-03" db="UniProtKB">
        <authorList>
            <consortium name="EnsemblPlants"/>
        </authorList>
    </citation>
    <scope>IDENTIFICATION</scope>
</reference>
<feature type="compositionally biased region" description="Acidic residues" evidence="1">
    <location>
        <begin position="181"/>
        <end position="192"/>
    </location>
</feature>
<dbReference type="EnsemblPlants" id="evm.model.04.541">
    <property type="protein sequence ID" value="cds.evm.model.04.541"/>
    <property type="gene ID" value="evm.TU.04.541"/>
</dbReference>